<comment type="caution">
    <text evidence="2">The sequence shown here is derived from an EMBL/GenBank/DDBJ whole genome shotgun (WGS) entry which is preliminary data.</text>
</comment>
<dbReference type="AlphaFoldDB" id="A0A951PXG0"/>
<name>A0A951PXG0_9NOST</name>
<sequence>MKPFIYKGSGVSKLMFGITGLSTSGLMYFYDTAKWIARWTILSSY</sequence>
<keyword evidence="1" id="KW-1133">Transmembrane helix</keyword>
<accession>A0A951PXG0</accession>
<protein>
    <submittedName>
        <fullName evidence="2">Uncharacterized protein</fullName>
    </submittedName>
</protein>
<dbReference type="EMBL" id="JAHHHN010000003">
    <property type="protein sequence ID" value="MBW4560908.1"/>
    <property type="molecule type" value="Genomic_DNA"/>
</dbReference>
<feature type="transmembrane region" description="Helical" evidence="1">
    <location>
        <begin position="12"/>
        <end position="30"/>
    </location>
</feature>
<reference evidence="2" key="1">
    <citation type="submission" date="2021-05" db="EMBL/GenBank/DDBJ databases">
        <authorList>
            <person name="Pietrasiak N."/>
            <person name="Ward R."/>
            <person name="Stajich J.E."/>
            <person name="Kurbessoian T."/>
        </authorList>
    </citation>
    <scope>NUCLEOTIDE SEQUENCE</scope>
    <source>
        <strain evidence="2">JT2-VF2</strain>
    </source>
</reference>
<proteinExistence type="predicted"/>
<evidence type="ECO:0000256" key="1">
    <source>
        <dbReference type="SAM" id="Phobius"/>
    </source>
</evidence>
<evidence type="ECO:0000313" key="2">
    <source>
        <dbReference type="EMBL" id="MBW4560908.1"/>
    </source>
</evidence>
<gene>
    <name evidence="2" type="ORF">KME32_07050</name>
</gene>
<keyword evidence="1" id="KW-0472">Membrane</keyword>
<reference evidence="2" key="2">
    <citation type="journal article" date="2022" name="Microbiol. Resour. Announc.">
        <title>Metagenome Sequencing to Explore Phylogenomics of Terrestrial Cyanobacteria.</title>
        <authorList>
            <person name="Ward R.D."/>
            <person name="Stajich J.E."/>
            <person name="Johansen J.R."/>
            <person name="Huntemann M."/>
            <person name="Clum A."/>
            <person name="Foster B."/>
            <person name="Foster B."/>
            <person name="Roux S."/>
            <person name="Palaniappan K."/>
            <person name="Varghese N."/>
            <person name="Mukherjee S."/>
            <person name="Reddy T.B.K."/>
            <person name="Daum C."/>
            <person name="Copeland A."/>
            <person name="Chen I.A."/>
            <person name="Ivanova N.N."/>
            <person name="Kyrpides N.C."/>
            <person name="Shapiro N."/>
            <person name="Eloe-Fadrosh E.A."/>
            <person name="Pietrasiak N."/>
        </authorList>
    </citation>
    <scope>NUCLEOTIDE SEQUENCE</scope>
    <source>
        <strain evidence="2">JT2-VF2</strain>
    </source>
</reference>
<dbReference type="Proteomes" id="UP000715781">
    <property type="component" value="Unassembled WGS sequence"/>
</dbReference>
<organism evidence="2 3">
    <name type="scientific">Mojavia pulchra JT2-VF2</name>
    <dbReference type="NCBI Taxonomy" id="287848"/>
    <lineage>
        <taxon>Bacteria</taxon>
        <taxon>Bacillati</taxon>
        <taxon>Cyanobacteriota</taxon>
        <taxon>Cyanophyceae</taxon>
        <taxon>Nostocales</taxon>
        <taxon>Nostocaceae</taxon>
    </lineage>
</organism>
<evidence type="ECO:0000313" key="3">
    <source>
        <dbReference type="Proteomes" id="UP000715781"/>
    </source>
</evidence>
<keyword evidence="1" id="KW-0812">Transmembrane</keyword>